<gene>
    <name evidence="2" type="ORF">AVEN_15478_1</name>
</gene>
<feature type="chain" id="PRO_5021444983" evidence="1">
    <location>
        <begin position="24"/>
        <end position="129"/>
    </location>
</feature>
<name>A0A4Y2VEE9_ARAVE</name>
<proteinExistence type="predicted"/>
<protein>
    <submittedName>
        <fullName evidence="2">Uncharacterized protein</fullName>
    </submittedName>
</protein>
<evidence type="ECO:0000256" key="1">
    <source>
        <dbReference type="SAM" id="SignalP"/>
    </source>
</evidence>
<dbReference type="Proteomes" id="UP000499080">
    <property type="component" value="Unassembled WGS sequence"/>
</dbReference>
<evidence type="ECO:0000313" key="3">
    <source>
        <dbReference type="Proteomes" id="UP000499080"/>
    </source>
</evidence>
<organism evidence="2 3">
    <name type="scientific">Araneus ventricosus</name>
    <name type="common">Orbweaver spider</name>
    <name type="synonym">Epeira ventricosa</name>
    <dbReference type="NCBI Taxonomy" id="182803"/>
    <lineage>
        <taxon>Eukaryota</taxon>
        <taxon>Metazoa</taxon>
        <taxon>Ecdysozoa</taxon>
        <taxon>Arthropoda</taxon>
        <taxon>Chelicerata</taxon>
        <taxon>Arachnida</taxon>
        <taxon>Araneae</taxon>
        <taxon>Araneomorphae</taxon>
        <taxon>Entelegynae</taxon>
        <taxon>Araneoidea</taxon>
        <taxon>Araneidae</taxon>
        <taxon>Araneus</taxon>
    </lineage>
</organism>
<reference evidence="2 3" key="1">
    <citation type="journal article" date="2019" name="Sci. Rep.">
        <title>Orb-weaving spider Araneus ventricosus genome elucidates the spidroin gene catalogue.</title>
        <authorList>
            <person name="Kono N."/>
            <person name="Nakamura H."/>
            <person name="Ohtoshi R."/>
            <person name="Moran D.A.P."/>
            <person name="Shinohara A."/>
            <person name="Yoshida Y."/>
            <person name="Fujiwara M."/>
            <person name="Mori M."/>
            <person name="Tomita M."/>
            <person name="Arakawa K."/>
        </authorList>
    </citation>
    <scope>NUCLEOTIDE SEQUENCE [LARGE SCALE GENOMIC DNA]</scope>
</reference>
<evidence type="ECO:0000313" key="2">
    <source>
        <dbReference type="EMBL" id="GBO22962.1"/>
    </source>
</evidence>
<dbReference type="OrthoDB" id="10588790at2759"/>
<comment type="caution">
    <text evidence="2">The sequence shown here is derived from an EMBL/GenBank/DDBJ whole genome shotgun (WGS) entry which is preliminary data.</text>
</comment>
<keyword evidence="3" id="KW-1185">Reference proteome</keyword>
<feature type="signal peptide" evidence="1">
    <location>
        <begin position="1"/>
        <end position="23"/>
    </location>
</feature>
<dbReference type="EMBL" id="BGPR01046014">
    <property type="protein sequence ID" value="GBO22962.1"/>
    <property type="molecule type" value="Genomic_DNA"/>
</dbReference>
<accession>A0A4Y2VEE9</accession>
<sequence length="129" mass="13099">MCSWNLNNRIIAILLVAVFCCEATYLPATFGLGGVSYAGALGYPASPVAPYSAYAAAAVPGAVKVTYVAPSDLGNYVVVSDVAAPAPVPAPAAAASYAVVDPAPVIKDATSRYVAPLKSYGNIAYVVKK</sequence>
<keyword evidence="1" id="KW-0732">Signal</keyword>
<dbReference type="AlphaFoldDB" id="A0A4Y2VEE9"/>